<evidence type="ECO:0000256" key="5">
    <source>
        <dbReference type="ARBA" id="ARBA00023237"/>
    </source>
</evidence>
<dbReference type="OrthoDB" id="621570at2"/>
<evidence type="ECO:0000256" key="1">
    <source>
        <dbReference type="ARBA" id="ARBA00004442"/>
    </source>
</evidence>
<evidence type="ECO:0000256" key="4">
    <source>
        <dbReference type="ARBA" id="ARBA00023136"/>
    </source>
</evidence>
<keyword evidence="9" id="KW-1185">Reference proteome</keyword>
<reference evidence="8 9" key="1">
    <citation type="submission" date="2018-07" db="EMBL/GenBank/DDBJ databases">
        <title>Genome sequencing of Runella.</title>
        <authorList>
            <person name="Baek M.-G."/>
            <person name="Yi H."/>
        </authorList>
    </citation>
    <scope>NUCLEOTIDE SEQUENCE [LARGE SCALE GENOMIC DNA]</scope>
    <source>
        <strain evidence="8 9">HYN0085</strain>
    </source>
</reference>
<keyword evidence="5" id="KW-0998">Cell outer membrane</keyword>
<proteinExistence type="inferred from homology"/>
<keyword evidence="3" id="KW-0732">Signal</keyword>
<evidence type="ECO:0000259" key="6">
    <source>
        <dbReference type="Pfam" id="PF07980"/>
    </source>
</evidence>
<evidence type="ECO:0000313" key="9">
    <source>
        <dbReference type="Proteomes" id="UP000251993"/>
    </source>
</evidence>
<dbReference type="KEGG" id="run:DR864_13110"/>
<comment type="similarity">
    <text evidence="2">Belongs to the SusD family.</text>
</comment>
<dbReference type="PROSITE" id="PS51257">
    <property type="entry name" value="PROKAR_LIPOPROTEIN"/>
    <property type="match status" value="1"/>
</dbReference>
<feature type="domain" description="RagB/SusD" evidence="6">
    <location>
        <begin position="329"/>
        <end position="470"/>
    </location>
</feature>
<evidence type="ECO:0000256" key="3">
    <source>
        <dbReference type="ARBA" id="ARBA00022729"/>
    </source>
</evidence>
<name>A0A344TJ06_9BACT</name>
<accession>A0A344TJ06</accession>
<gene>
    <name evidence="8" type="ORF">DR864_13110</name>
</gene>
<dbReference type="CDD" id="cd08977">
    <property type="entry name" value="SusD"/>
    <property type="match status" value="1"/>
</dbReference>
<feature type="domain" description="SusD-like N-terminal" evidence="7">
    <location>
        <begin position="78"/>
        <end position="224"/>
    </location>
</feature>
<dbReference type="InterPro" id="IPR033985">
    <property type="entry name" value="SusD-like_N"/>
</dbReference>
<evidence type="ECO:0000259" key="7">
    <source>
        <dbReference type="Pfam" id="PF14322"/>
    </source>
</evidence>
<keyword evidence="4" id="KW-0472">Membrane</keyword>
<dbReference type="AlphaFoldDB" id="A0A344TJ06"/>
<dbReference type="InterPro" id="IPR012944">
    <property type="entry name" value="SusD_RagB_dom"/>
</dbReference>
<dbReference type="Gene3D" id="1.25.40.390">
    <property type="match status" value="1"/>
</dbReference>
<dbReference type="GO" id="GO:0009279">
    <property type="term" value="C:cell outer membrane"/>
    <property type="evidence" value="ECO:0007669"/>
    <property type="project" value="UniProtKB-SubCell"/>
</dbReference>
<dbReference type="Proteomes" id="UP000251993">
    <property type="component" value="Chromosome"/>
</dbReference>
<protein>
    <submittedName>
        <fullName evidence="8">RagB/SusD family nutrient uptake outer membrane protein</fullName>
    </submittedName>
</protein>
<dbReference type="EMBL" id="CP030850">
    <property type="protein sequence ID" value="AXE18627.1"/>
    <property type="molecule type" value="Genomic_DNA"/>
</dbReference>
<sequence length="470" mass="51506">MVSKMNKYHISLVMAVGLWLSSCREVLEPRPIDILADQFVLNQASDVATVRLGAYAAFRGTAAPKVIVGDFTADYIQHNGTFTDYQELGNKQITSANGVAGALWGGVFNTIYVCNFLLEKLPTVPGVREAERKTVTAEARFLRGMANFIGATTFGGIPNVTSTDIDVNKTVSKASKETIMESVLADFQAALTDLPEGSPTDGRPVFAGYATKNAARAALARYYLYQKNWVQAEASATTVINSTSYELVNYSDVVSEDFNNESIFEVGYTASDDPGTSAFGLNNLLVGRREVIPSNQFITQIISRDAGEREATVDFDFNEQGGGDNGWSVRKYGTPDEDNNNIVIFRLGEMYLIRAEARAQQGRITGATGALSDLNVLRTRAGKNTAATADKPTLLTTASQAEALLLVERERLYELAFEGHRWYDLVRTGRAQVVMSAFSPNWTSKYELWPIPQTEIQRNPSLVGQQNPGY</sequence>
<dbReference type="InterPro" id="IPR011990">
    <property type="entry name" value="TPR-like_helical_dom_sf"/>
</dbReference>
<dbReference type="SUPFAM" id="SSF48452">
    <property type="entry name" value="TPR-like"/>
    <property type="match status" value="1"/>
</dbReference>
<dbReference type="Pfam" id="PF14322">
    <property type="entry name" value="SusD-like_3"/>
    <property type="match status" value="1"/>
</dbReference>
<evidence type="ECO:0000256" key="2">
    <source>
        <dbReference type="ARBA" id="ARBA00006275"/>
    </source>
</evidence>
<dbReference type="Pfam" id="PF07980">
    <property type="entry name" value="SusD_RagB"/>
    <property type="match status" value="1"/>
</dbReference>
<comment type="subcellular location">
    <subcellularLocation>
        <location evidence="1">Cell outer membrane</location>
    </subcellularLocation>
</comment>
<organism evidence="8 9">
    <name type="scientific">Runella rosea</name>
    <dbReference type="NCBI Taxonomy" id="2259595"/>
    <lineage>
        <taxon>Bacteria</taxon>
        <taxon>Pseudomonadati</taxon>
        <taxon>Bacteroidota</taxon>
        <taxon>Cytophagia</taxon>
        <taxon>Cytophagales</taxon>
        <taxon>Spirosomataceae</taxon>
        <taxon>Runella</taxon>
    </lineage>
</organism>
<evidence type="ECO:0000313" key="8">
    <source>
        <dbReference type="EMBL" id="AXE18627.1"/>
    </source>
</evidence>